<evidence type="ECO:0000256" key="1">
    <source>
        <dbReference type="ARBA" id="ARBA00004651"/>
    </source>
</evidence>
<protein>
    <recommendedName>
        <fullName evidence="12">Cardiolipin synthase</fullName>
        <ecNumber evidence="12">2.7.8.-</ecNumber>
    </recommendedName>
</protein>
<evidence type="ECO:0000256" key="6">
    <source>
        <dbReference type="ARBA" id="ARBA00022737"/>
    </source>
</evidence>
<dbReference type="GO" id="GO:0008808">
    <property type="term" value="F:cardiolipin synthase activity"/>
    <property type="evidence" value="ECO:0007669"/>
    <property type="project" value="UniProtKB-UniRule"/>
</dbReference>
<evidence type="ECO:0000256" key="4">
    <source>
        <dbReference type="ARBA" id="ARBA00022679"/>
    </source>
</evidence>
<keyword evidence="4" id="KW-0808">Transferase</keyword>
<evidence type="ECO:0000256" key="10">
    <source>
        <dbReference type="ARBA" id="ARBA00023209"/>
    </source>
</evidence>
<keyword evidence="3" id="KW-0444">Lipid biosynthesis</keyword>
<evidence type="ECO:0000256" key="3">
    <source>
        <dbReference type="ARBA" id="ARBA00022516"/>
    </source>
</evidence>
<dbReference type="CDD" id="cd09154">
    <property type="entry name" value="PLDc_SMU_988_like_1"/>
    <property type="match status" value="1"/>
</dbReference>
<dbReference type="PANTHER" id="PTHR21248:SF22">
    <property type="entry name" value="PHOSPHOLIPASE D"/>
    <property type="match status" value="1"/>
</dbReference>
<evidence type="ECO:0000256" key="13">
    <source>
        <dbReference type="SAM" id="Phobius"/>
    </source>
</evidence>
<dbReference type="PROSITE" id="PS50035">
    <property type="entry name" value="PLD"/>
    <property type="match status" value="2"/>
</dbReference>
<evidence type="ECO:0000256" key="9">
    <source>
        <dbReference type="ARBA" id="ARBA00023136"/>
    </source>
</evidence>
<accession>A0AAI9K5J4</accession>
<keyword evidence="11" id="KW-1208">Phospholipid metabolism</keyword>
<evidence type="ECO:0000313" key="15">
    <source>
        <dbReference type="EMBL" id="GFO93701.1"/>
    </source>
</evidence>
<keyword evidence="5 13" id="KW-0812">Transmembrane</keyword>
<dbReference type="InterPro" id="IPR027379">
    <property type="entry name" value="CLS_N"/>
</dbReference>
<evidence type="ECO:0000313" key="16">
    <source>
        <dbReference type="Proteomes" id="UP000660047"/>
    </source>
</evidence>
<keyword evidence="8" id="KW-0443">Lipid metabolism</keyword>
<feature type="domain" description="PLD phosphodiesterase" evidence="14">
    <location>
        <begin position="244"/>
        <end position="271"/>
    </location>
</feature>
<dbReference type="InterPro" id="IPR022924">
    <property type="entry name" value="Cardiolipin_synthase"/>
</dbReference>
<proteinExistence type="predicted"/>
<keyword evidence="9 13" id="KW-0472">Membrane</keyword>
<keyword evidence="2" id="KW-1003">Cell membrane</keyword>
<feature type="transmembrane region" description="Helical" evidence="13">
    <location>
        <begin position="38"/>
        <end position="56"/>
    </location>
</feature>
<name>A0AAI9K5J4_9FIRM</name>
<feature type="transmembrane region" description="Helical" evidence="13">
    <location>
        <begin position="12"/>
        <end position="32"/>
    </location>
</feature>
<dbReference type="EC" id="2.7.8.-" evidence="12"/>
<keyword evidence="6" id="KW-0677">Repeat</keyword>
<feature type="transmembrane region" description="Helical" evidence="13">
    <location>
        <begin position="68"/>
        <end position="91"/>
    </location>
</feature>
<keyword evidence="10" id="KW-0594">Phospholipid biosynthesis</keyword>
<dbReference type="PANTHER" id="PTHR21248">
    <property type="entry name" value="CARDIOLIPIN SYNTHASE"/>
    <property type="match status" value="1"/>
</dbReference>
<evidence type="ECO:0000256" key="11">
    <source>
        <dbReference type="ARBA" id="ARBA00023264"/>
    </source>
</evidence>
<dbReference type="AlphaFoldDB" id="A0AAI9K5J4"/>
<dbReference type="InterPro" id="IPR001736">
    <property type="entry name" value="PLipase_D/transphosphatidylase"/>
</dbReference>
<gene>
    <name evidence="15" type="ORF">COEU31_07470</name>
</gene>
<comment type="caution">
    <text evidence="15">The sequence shown here is derived from an EMBL/GenBank/DDBJ whole genome shotgun (WGS) entry which is preliminary data.</text>
</comment>
<dbReference type="EMBL" id="BLYL01000003">
    <property type="protein sequence ID" value="GFO93701.1"/>
    <property type="molecule type" value="Genomic_DNA"/>
</dbReference>
<reference evidence="15" key="1">
    <citation type="submission" date="2020-06" db="EMBL/GenBank/DDBJ databases">
        <title>Characterization of fructooligosaccharide metabolism and fructooligosaccharide-degrading enzymes in human commensal butyrate producers.</title>
        <authorList>
            <person name="Tanno H."/>
            <person name="Fujii T."/>
            <person name="Hirano K."/>
            <person name="Maeno S."/>
            <person name="Tonozuka T."/>
            <person name="Sakamoto M."/>
            <person name="Ohkuma M."/>
            <person name="Tochio T."/>
            <person name="Endo A."/>
        </authorList>
    </citation>
    <scope>NUCLEOTIDE SEQUENCE</scope>
    <source>
        <strain evidence="15">JCM 31265</strain>
    </source>
</reference>
<dbReference type="SMART" id="SM00155">
    <property type="entry name" value="PLDc"/>
    <property type="match status" value="2"/>
</dbReference>
<dbReference type="SUPFAM" id="SSF56024">
    <property type="entry name" value="Phospholipase D/nuclease"/>
    <property type="match status" value="2"/>
</dbReference>
<evidence type="ECO:0000256" key="5">
    <source>
        <dbReference type="ARBA" id="ARBA00022692"/>
    </source>
</evidence>
<comment type="subcellular location">
    <subcellularLocation>
        <location evidence="1">Cell membrane</location>
        <topology evidence="1">Multi-pass membrane protein</topology>
    </subcellularLocation>
</comment>
<evidence type="ECO:0000259" key="14">
    <source>
        <dbReference type="PROSITE" id="PS50035"/>
    </source>
</evidence>
<dbReference type="InterPro" id="IPR025202">
    <property type="entry name" value="PLD-like_dom"/>
</dbReference>
<feature type="domain" description="PLD phosphodiesterase" evidence="14">
    <location>
        <begin position="423"/>
        <end position="450"/>
    </location>
</feature>
<dbReference type="GO" id="GO:0005886">
    <property type="term" value="C:plasma membrane"/>
    <property type="evidence" value="ECO:0007669"/>
    <property type="project" value="UniProtKB-SubCell"/>
</dbReference>
<dbReference type="Pfam" id="PF13396">
    <property type="entry name" value="PLDc_N"/>
    <property type="match status" value="1"/>
</dbReference>
<evidence type="ECO:0000256" key="8">
    <source>
        <dbReference type="ARBA" id="ARBA00023098"/>
    </source>
</evidence>
<dbReference type="Gene3D" id="3.30.870.10">
    <property type="entry name" value="Endonuclease Chain A"/>
    <property type="match status" value="2"/>
</dbReference>
<evidence type="ECO:0000256" key="2">
    <source>
        <dbReference type="ARBA" id="ARBA00022475"/>
    </source>
</evidence>
<dbReference type="NCBIfam" id="TIGR04265">
    <property type="entry name" value="bac_cardiolipin"/>
    <property type="match status" value="1"/>
</dbReference>
<organism evidence="15 16">
    <name type="scientific">Coprococcus eutactus</name>
    <dbReference type="NCBI Taxonomy" id="33043"/>
    <lineage>
        <taxon>Bacteria</taxon>
        <taxon>Bacillati</taxon>
        <taxon>Bacillota</taxon>
        <taxon>Clostridia</taxon>
        <taxon>Lachnospirales</taxon>
        <taxon>Lachnospiraceae</taxon>
        <taxon>Coprococcus</taxon>
    </lineage>
</organism>
<evidence type="ECO:0000256" key="7">
    <source>
        <dbReference type="ARBA" id="ARBA00022989"/>
    </source>
</evidence>
<evidence type="ECO:0000256" key="12">
    <source>
        <dbReference type="NCBIfam" id="TIGR04265"/>
    </source>
</evidence>
<dbReference type="Pfam" id="PF13091">
    <property type="entry name" value="PLDc_2"/>
    <property type="match status" value="2"/>
</dbReference>
<dbReference type="GO" id="GO:0032049">
    <property type="term" value="P:cardiolipin biosynthetic process"/>
    <property type="evidence" value="ECO:0007669"/>
    <property type="project" value="UniProtKB-UniRule"/>
</dbReference>
<dbReference type="Proteomes" id="UP000660047">
    <property type="component" value="Unassembled WGS sequence"/>
</dbReference>
<sequence length="510" mass="59092">MKKILNRLLSRMVITCFLVVVQLAIMILGVVFLQDRYIYISGALKLLSVIVVMYLITKDTNPMVKMAWMVPILIFPVLGGLMYVLYGHVLIPKKLRKNFLRVLQQEVYENVKGDNWVPAENLKSEPTYRICNYMENVAEAPLYKHTSVKYYAIGDDVMDDLIRDLESAEKYIFMEYFIVDKGYMWDTILEILKRKAAEGLDVRFMYDDIGSVFNVPKYYWKELESYGIKCMAFNQVVPFFATIFNNRDHRKITVIDGKIAHTGGYNMADEYINKIEKYGKWKDSGVRLEGEGAWSFTVMFLQMWNSFRYSEGSYNNYRPAEIDYSGVSDGYVQPYKSSPLSGENVGENLYMQMINDAQEYIYIFTPYLIVCNELMMALKLAAKRGVDVRIVTPAIPDKKYIYKMTQFSYKELLLAGVKIYQYTPGFIHSKTLLMDGKLASVGSINLDNRSFYHHFECGTLLYDCKAIEDVKKDMMDTFAESEEIDIPWCRNNISRVNILGAILRLLSPLL</sequence>
<dbReference type="CDD" id="cd09160">
    <property type="entry name" value="PLDc_SMU_988_like_2"/>
    <property type="match status" value="1"/>
</dbReference>
<keyword evidence="7 13" id="KW-1133">Transmembrane helix</keyword>
<dbReference type="RefSeq" id="WP_015533874.1">
    <property type="nucleotide sequence ID" value="NZ_BLYL01000003.1"/>
</dbReference>